<keyword evidence="5 8" id="KW-0812">Transmembrane</keyword>
<evidence type="ECO:0000256" key="1">
    <source>
        <dbReference type="ARBA" id="ARBA00004651"/>
    </source>
</evidence>
<dbReference type="AlphaFoldDB" id="A0A1X6YCB3"/>
<keyword evidence="3" id="KW-0813">Transport</keyword>
<reference evidence="9 10" key="1">
    <citation type="submission" date="2017-03" db="EMBL/GenBank/DDBJ databases">
        <authorList>
            <person name="Afonso C.L."/>
            <person name="Miller P.J."/>
            <person name="Scott M.A."/>
            <person name="Spackman E."/>
            <person name="Goraichik I."/>
            <person name="Dimitrov K.M."/>
            <person name="Suarez D.L."/>
            <person name="Swayne D.E."/>
        </authorList>
    </citation>
    <scope>NUCLEOTIDE SEQUENCE [LARGE SCALE GENOMIC DNA]</scope>
    <source>
        <strain evidence="9 10">CECT 7751</strain>
    </source>
</reference>
<name>A0A1X6YCB3_9RHOB</name>
<accession>A0A1X6YCB3</accession>
<keyword evidence="6 8" id="KW-1133">Transmembrane helix</keyword>
<dbReference type="Proteomes" id="UP000193963">
    <property type="component" value="Unassembled WGS sequence"/>
</dbReference>
<dbReference type="InterPro" id="IPR011606">
    <property type="entry name" value="Brnchd-chn_aa_trnsp_permease"/>
</dbReference>
<evidence type="ECO:0000256" key="7">
    <source>
        <dbReference type="ARBA" id="ARBA00023136"/>
    </source>
</evidence>
<dbReference type="PANTHER" id="PTHR34979">
    <property type="entry name" value="INNER MEMBRANE PROTEIN YGAZ"/>
    <property type="match status" value="1"/>
</dbReference>
<evidence type="ECO:0000256" key="5">
    <source>
        <dbReference type="ARBA" id="ARBA00022692"/>
    </source>
</evidence>
<sequence length="244" mass="25660">MTAYAETPSPASARATFLRGMRDGAPFLLVVGPFAMLFGVVASEAGLKVYEALVYSIAVIAGASQFASLQLLRDGAPVAVALVSALAVNLRMAMYSASLTPHIGGAPLWQRALAAYFLVDQSYACSVMAFEKHRDWSVSQKVGYFFGVIIPICPFWYVFTVIGAMVGSTIPPELALDFALPITFIAMVAPMLRSVAHLAACGVAIALALVFAGLPYNLGLLIAALAGMMTGAAIEKRSQTEAST</sequence>
<feature type="transmembrane region" description="Helical" evidence="8">
    <location>
        <begin position="27"/>
        <end position="47"/>
    </location>
</feature>
<feature type="transmembrane region" description="Helical" evidence="8">
    <location>
        <begin position="170"/>
        <end position="188"/>
    </location>
</feature>
<proteinExistence type="inferred from homology"/>
<organism evidence="9 10">
    <name type="scientific">Pseudooceanicola marinus</name>
    <dbReference type="NCBI Taxonomy" id="396013"/>
    <lineage>
        <taxon>Bacteria</taxon>
        <taxon>Pseudomonadati</taxon>
        <taxon>Pseudomonadota</taxon>
        <taxon>Alphaproteobacteria</taxon>
        <taxon>Rhodobacterales</taxon>
        <taxon>Paracoccaceae</taxon>
        <taxon>Pseudooceanicola</taxon>
    </lineage>
</organism>
<evidence type="ECO:0000256" key="3">
    <source>
        <dbReference type="ARBA" id="ARBA00022448"/>
    </source>
</evidence>
<evidence type="ECO:0000256" key="8">
    <source>
        <dbReference type="SAM" id="Phobius"/>
    </source>
</evidence>
<keyword evidence="7 8" id="KW-0472">Membrane</keyword>
<dbReference type="Pfam" id="PF03591">
    <property type="entry name" value="AzlC"/>
    <property type="match status" value="1"/>
</dbReference>
<comment type="subcellular location">
    <subcellularLocation>
        <location evidence="1">Cell membrane</location>
        <topology evidence="1">Multi-pass membrane protein</topology>
    </subcellularLocation>
</comment>
<protein>
    <submittedName>
        <fullName evidence="9">Inner membrane protein YgaZ</fullName>
    </submittedName>
</protein>
<dbReference type="RefSeq" id="WP_085886409.1">
    <property type="nucleotide sequence ID" value="NZ_FWFN01000001.1"/>
</dbReference>
<dbReference type="GO" id="GO:1903785">
    <property type="term" value="P:L-valine transmembrane transport"/>
    <property type="evidence" value="ECO:0007669"/>
    <property type="project" value="TreeGrafter"/>
</dbReference>
<dbReference type="OrthoDB" id="3579489at2"/>
<evidence type="ECO:0000256" key="6">
    <source>
        <dbReference type="ARBA" id="ARBA00022989"/>
    </source>
</evidence>
<dbReference type="GO" id="GO:0005886">
    <property type="term" value="C:plasma membrane"/>
    <property type="evidence" value="ECO:0007669"/>
    <property type="project" value="UniProtKB-SubCell"/>
</dbReference>
<keyword evidence="10" id="KW-1185">Reference proteome</keyword>
<evidence type="ECO:0000256" key="4">
    <source>
        <dbReference type="ARBA" id="ARBA00022475"/>
    </source>
</evidence>
<evidence type="ECO:0000313" key="9">
    <source>
        <dbReference type="EMBL" id="SLN17001.1"/>
    </source>
</evidence>
<dbReference type="EMBL" id="FWFN01000001">
    <property type="protein sequence ID" value="SLN17001.1"/>
    <property type="molecule type" value="Genomic_DNA"/>
</dbReference>
<keyword evidence="4" id="KW-1003">Cell membrane</keyword>
<evidence type="ECO:0000313" key="10">
    <source>
        <dbReference type="Proteomes" id="UP000193963"/>
    </source>
</evidence>
<gene>
    <name evidence="9" type="primary">ygaZ</name>
    <name evidence="9" type="ORF">PSM7751_00513</name>
</gene>
<evidence type="ECO:0000256" key="2">
    <source>
        <dbReference type="ARBA" id="ARBA00010735"/>
    </source>
</evidence>
<comment type="similarity">
    <text evidence="2">Belongs to the AzlC family.</text>
</comment>
<feature type="transmembrane region" description="Helical" evidence="8">
    <location>
        <begin position="142"/>
        <end position="164"/>
    </location>
</feature>
<dbReference type="PANTHER" id="PTHR34979:SF1">
    <property type="entry name" value="INNER MEMBRANE PROTEIN YGAZ"/>
    <property type="match status" value="1"/>
</dbReference>